<sequence>MSRETRAYHAPCIFVNHGGGPNPILGEKNNLEIADSLRDISKYVDFDRVDAVIVVTAHREEDIVTISSGDRHGLVYDYNNFPKESYSLKHAAPGAPLLARNVHAAFQRAGISSTLDETRGWDHGVFVPMILADPNARVPILQVSILKEQNAARHFEIGRVLHEFRAQNVAIVGSGMTYHNMAEFDRAKVENNGVIVNENFHKYLTDVCTGDEKARKRILTWEQEEEALEAHPVNEADHFMPLVVCLGASGSDPCEVVFDSVYTKKFRLGGYVWGR</sequence>
<accession>A0ACC0JRX9</accession>
<dbReference type="EMBL" id="CM046126">
    <property type="protein sequence ID" value="KAI8426919.1"/>
    <property type="molecule type" value="Genomic_DNA"/>
</dbReference>
<evidence type="ECO:0000313" key="1">
    <source>
        <dbReference type="EMBL" id="KAI8426919.1"/>
    </source>
</evidence>
<organism evidence="1 2">
    <name type="scientific">Choristoneura fumiferana</name>
    <name type="common">Spruce budworm moth</name>
    <name type="synonym">Archips fumiferana</name>
    <dbReference type="NCBI Taxonomy" id="7141"/>
    <lineage>
        <taxon>Eukaryota</taxon>
        <taxon>Metazoa</taxon>
        <taxon>Ecdysozoa</taxon>
        <taxon>Arthropoda</taxon>
        <taxon>Hexapoda</taxon>
        <taxon>Insecta</taxon>
        <taxon>Pterygota</taxon>
        <taxon>Neoptera</taxon>
        <taxon>Endopterygota</taxon>
        <taxon>Lepidoptera</taxon>
        <taxon>Glossata</taxon>
        <taxon>Ditrysia</taxon>
        <taxon>Tortricoidea</taxon>
        <taxon>Tortricidae</taxon>
        <taxon>Tortricinae</taxon>
        <taxon>Choristoneura</taxon>
    </lineage>
</organism>
<keyword evidence="2" id="KW-1185">Reference proteome</keyword>
<proteinExistence type="predicted"/>
<evidence type="ECO:0000313" key="2">
    <source>
        <dbReference type="Proteomes" id="UP001064048"/>
    </source>
</evidence>
<comment type="caution">
    <text evidence="1">The sequence shown here is derived from an EMBL/GenBank/DDBJ whole genome shotgun (WGS) entry which is preliminary data.</text>
</comment>
<dbReference type="Proteomes" id="UP001064048">
    <property type="component" value="Chromosome 26"/>
</dbReference>
<gene>
    <name evidence="1" type="ORF">MSG28_014589</name>
</gene>
<reference evidence="1 2" key="1">
    <citation type="journal article" date="2022" name="Genome Biol. Evol.">
        <title>The Spruce Budworm Genome: Reconstructing the Evolutionary History of Antifreeze Proteins.</title>
        <authorList>
            <person name="Beliveau C."/>
            <person name="Gagne P."/>
            <person name="Picq S."/>
            <person name="Vernygora O."/>
            <person name="Keeling C.I."/>
            <person name="Pinkney K."/>
            <person name="Doucet D."/>
            <person name="Wen F."/>
            <person name="Johnston J.S."/>
            <person name="Maaroufi H."/>
            <person name="Boyle B."/>
            <person name="Laroche J."/>
            <person name="Dewar K."/>
            <person name="Juretic N."/>
            <person name="Blackburn G."/>
            <person name="Nisole A."/>
            <person name="Brunet B."/>
            <person name="Brandao M."/>
            <person name="Lumley L."/>
            <person name="Duan J."/>
            <person name="Quan G."/>
            <person name="Lucarotti C.J."/>
            <person name="Roe A.D."/>
            <person name="Sperling F.A.H."/>
            <person name="Levesque R.C."/>
            <person name="Cusson M."/>
        </authorList>
    </citation>
    <scope>NUCLEOTIDE SEQUENCE [LARGE SCALE GENOMIC DNA]</scope>
    <source>
        <strain evidence="1">Glfc:IPQL:Cfum</strain>
    </source>
</reference>
<name>A0ACC0JRX9_CHOFU</name>
<protein>
    <submittedName>
        <fullName evidence="1">Uncharacterized protein</fullName>
    </submittedName>
</protein>